<organism evidence="1 2">
    <name type="scientific">Streptomyces noursei</name>
    <name type="common">Streptomyces albulus</name>
    <dbReference type="NCBI Taxonomy" id="1971"/>
    <lineage>
        <taxon>Bacteria</taxon>
        <taxon>Bacillati</taxon>
        <taxon>Actinomycetota</taxon>
        <taxon>Actinomycetes</taxon>
        <taxon>Kitasatosporales</taxon>
        <taxon>Streptomycetaceae</taxon>
        <taxon>Streptomyces</taxon>
    </lineage>
</organism>
<name>A0A401QUG9_STRNR</name>
<gene>
    <name evidence="1" type="ORF">SALB_01673</name>
</gene>
<dbReference type="Proteomes" id="UP000288351">
    <property type="component" value="Unassembled WGS sequence"/>
</dbReference>
<evidence type="ECO:0000313" key="1">
    <source>
        <dbReference type="EMBL" id="GCB89000.1"/>
    </source>
</evidence>
<accession>A0A401QUG9</accession>
<dbReference type="EMBL" id="BHXC01000006">
    <property type="protein sequence ID" value="GCB89000.1"/>
    <property type="molecule type" value="Genomic_DNA"/>
</dbReference>
<sequence length="75" mass="7869">MDAQGGKDDLFVSVESYTPPNQLVFSVSTPCFLPAGVKQQQVSASAPDASPVTRKDPRLALMAPVGSAYRGNPFG</sequence>
<dbReference type="AlphaFoldDB" id="A0A401QUG9"/>
<comment type="caution">
    <text evidence="1">The sequence shown here is derived from an EMBL/GenBank/DDBJ whole genome shotgun (WGS) entry which is preliminary data.</text>
</comment>
<reference evidence="1 2" key="1">
    <citation type="journal article" date="2019" name="Microbiol. Resour. Announc.">
        <title>Draft Genome Sequence of the Most Traditional epsilon-Poly-l-Lysine Producer, Streptomyces albulus NBRC14147.</title>
        <authorList>
            <person name="Yamanaka K."/>
            <person name="Hamano Y."/>
        </authorList>
    </citation>
    <scope>NUCLEOTIDE SEQUENCE [LARGE SCALE GENOMIC DNA]</scope>
    <source>
        <strain evidence="1 2">NBRC 14147</strain>
    </source>
</reference>
<evidence type="ECO:0000313" key="2">
    <source>
        <dbReference type="Proteomes" id="UP000288351"/>
    </source>
</evidence>
<proteinExistence type="predicted"/>
<protein>
    <submittedName>
        <fullName evidence="1">Uncharacterized protein</fullName>
    </submittedName>
</protein>